<evidence type="ECO:0008006" key="6">
    <source>
        <dbReference type="Google" id="ProtNLM"/>
    </source>
</evidence>
<protein>
    <recommendedName>
        <fullName evidence="6">Apoptosis inhibitor 5/fibroblast growth factor 2-interacting factor 2</fullName>
    </recommendedName>
</protein>
<evidence type="ECO:0000313" key="5">
    <source>
        <dbReference type="Proteomes" id="UP000015104"/>
    </source>
</evidence>
<reference evidence="5" key="1">
    <citation type="submission" date="2011-08" db="EMBL/GenBank/DDBJ databases">
        <authorList>
            <person name="Rombauts S."/>
        </authorList>
    </citation>
    <scope>NUCLEOTIDE SEQUENCE</scope>
    <source>
        <strain evidence="5">London</strain>
    </source>
</reference>
<sequence length="555" mass="62353">MTAIDKMYDNYNILVDAGDKITEHEDKYLEILNSVKGSPNEKRLASQFITKFFKHFPAHYNSAIDALLDLCEDDDINIRKQAIKDLPSICRDCKEYVPRITDILAQLLLAQDATELQIVNNSLITVCKLDPKGFLGGIFLQIEAGEDITRERVIKFLAAKIKTLPEDTWTKEDEEFILAEGRKALQDCTKDEFVCLLNLLSSLKISKTITAQQVLVDMITEHAELDAPLNPAETEQIEKFTMCVRAAIPHFSPFVPSNAFVQFICSQIIPCMTEIVSLAIENPNIEVEILQQLAELSAFIQPTNTNLPINLDECQEVVFSKLLEYMPSPSLSTDVEEKSEEPSLQLFPLESLMFTLYTLSVINPEFNSKVNEDRMKDYKLRLQYLARLIQSHIKKAKEVPSADKKVENEGDDALSKAIALKTATNINTLVKELFHPKPASKSSVTLSWKPTKTKSAAIKRTNSTADTTVAPTATKLEDATTNASNPKRKPITAPEDSESSDSKKRQRQLYAPPSGKFSYNFRGGYSNNRGRGRGTGGFRGANRGRNNRYSKRYSY</sequence>
<dbReference type="eggNOG" id="KOG2213">
    <property type="taxonomic scope" value="Eukaryota"/>
</dbReference>
<feature type="region of interest" description="Disordered" evidence="3">
    <location>
        <begin position="440"/>
        <end position="555"/>
    </location>
</feature>
<dbReference type="OrthoDB" id="19224at2759"/>
<dbReference type="GO" id="GO:0005634">
    <property type="term" value="C:nucleus"/>
    <property type="evidence" value="ECO:0007669"/>
    <property type="project" value="TreeGrafter"/>
</dbReference>
<dbReference type="EMBL" id="CAEY01000111">
    <property type="status" value="NOT_ANNOTATED_CDS"/>
    <property type="molecule type" value="Genomic_DNA"/>
</dbReference>
<comment type="similarity">
    <text evidence="1">Belongs to the API5 family.</text>
</comment>
<feature type="compositionally biased region" description="Low complexity" evidence="3">
    <location>
        <begin position="520"/>
        <end position="529"/>
    </location>
</feature>
<keyword evidence="2" id="KW-0053">Apoptosis</keyword>
<dbReference type="GO" id="GO:0003723">
    <property type="term" value="F:RNA binding"/>
    <property type="evidence" value="ECO:0007669"/>
    <property type="project" value="TreeGrafter"/>
</dbReference>
<accession>T1KI76</accession>
<dbReference type="HOGENOM" id="CLU_037809_1_0_1"/>
<dbReference type="InterPro" id="IPR008383">
    <property type="entry name" value="API5"/>
</dbReference>
<dbReference type="InterPro" id="IPR016024">
    <property type="entry name" value="ARM-type_fold"/>
</dbReference>
<evidence type="ECO:0000256" key="1">
    <source>
        <dbReference type="ARBA" id="ARBA00009515"/>
    </source>
</evidence>
<gene>
    <name evidence="4" type="primary">107364574</name>
</gene>
<dbReference type="PANTHER" id="PTHR12758:SF19">
    <property type="entry name" value="APOPTOSIS INHIBITOR 5"/>
    <property type="match status" value="1"/>
</dbReference>
<proteinExistence type="inferred from homology"/>
<dbReference type="PANTHER" id="PTHR12758">
    <property type="entry name" value="APOPTOSIS INHIBITOR 5-RELATED"/>
    <property type="match status" value="1"/>
</dbReference>
<dbReference type="STRING" id="32264.T1KI76"/>
<evidence type="ECO:0000256" key="3">
    <source>
        <dbReference type="SAM" id="MobiDB-lite"/>
    </source>
</evidence>
<dbReference type="KEGG" id="tut:107364574"/>
<name>T1KI76_TETUR</name>
<feature type="compositionally biased region" description="Polar residues" evidence="3">
    <location>
        <begin position="440"/>
        <end position="471"/>
    </location>
</feature>
<feature type="compositionally biased region" description="Basic residues" evidence="3">
    <location>
        <begin position="545"/>
        <end position="555"/>
    </location>
</feature>
<dbReference type="AlphaFoldDB" id="T1KI76"/>
<organism evidence="4 5">
    <name type="scientific">Tetranychus urticae</name>
    <name type="common">Two-spotted spider mite</name>
    <dbReference type="NCBI Taxonomy" id="32264"/>
    <lineage>
        <taxon>Eukaryota</taxon>
        <taxon>Metazoa</taxon>
        <taxon>Ecdysozoa</taxon>
        <taxon>Arthropoda</taxon>
        <taxon>Chelicerata</taxon>
        <taxon>Arachnida</taxon>
        <taxon>Acari</taxon>
        <taxon>Acariformes</taxon>
        <taxon>Trombidiformes</taxon>
        <taxon>Prostigmata</taxon>
        <taxon>Eleutherengona</taxon>
        <taxon>Raphignathae</taxon>
        <taxon>Tetranychoidea</taxon>
        <taxon>Tetranychidae</taxon>
        <taxon>Tetranychus</taxon>
    </lineage>
</organism>
<dbReference type="GO" id="GO:0006915">
    <property type="term" value="P:apoptotic process"/>
    <property type="evidence" value="ECO:0007669"/>
    <property type="project" value="UniProtKB-KW"/>
</dbReference>
<evidence type="ECO:0000256" key="2">
    <source>
        <dbReference type="ARBA" id="ARBA00022703"/>
    </source>
</evidence>
<dbReference type="Proteomes" id="UP000015104">
    <property type="component" value="Unassembled WGS sequence"/>
</dbReference>
<reference evidence="4" key="2">
    <citation type="submission" date="2015-06" db="UniProtKB">
        <authorList>
            <consortium name="EnsemblMetazoa"/>
        </authorList>
    </citation>
    <scope>IDENTIFICATION</scope>
</reference>
<dbReference type="SUPFAM" id="SSF48371">
    <property type="entry name" value="ARM repeat"/>
    <property type="match status" value="1"/>
</dbReference>
<dbReference type="EnsemblMetazoa" id="tetur12g00340.1">
    <property type="protein sequence ID" value="tetur12g00340.1"/>
    <property type="gene ID" value="tetur12g00340"/>
</dbReference>
<keyword evidence="5" id="KW-1185">Reference proteome</keyword>
<dbReference type="OMA" id="RCIKFLA"/>
<evidence type="ECO:0000313" key="4">
    <source>
        <dbReference type="EnsemblMetazoa" id="tetur12g00340.1"/>
    </source>
</evidence>
<dbReference type="Pfam" id="PF05918">
    <property type="entry name" value="API5"/>
    <property type="match status" value="1"/>
</dbReference>
<dbReference type="GO" id="GO:0043066">
    <property type="term" value="P:negative regulation of apoptotic process"/>
    <property type="evidence" value="ECO:0007669"/>
    <property type="project" value="TreeGrafter"/>
</dbReference>